<dbReference type="GO" id="GO:0080120">
    <property type="term" value="P:CAAX-box protein maturation"/>
    <property type="evidence" value="ECO:0007669"/>
    <property type="project" value="UniProtKB-ARBA"/>
</dbReference>
<accession>A0A150K761</accession>
<organism evidence="3 4">
    <name type="scientific">Heyndrickxia coagulans</name>
    <name type="common">Weizmannia coagulans</name>
    <dbReference type="NCBI Taxonomy" id="1398"/>
    <lineage>
        <taxon>Bacteria</taxon>
        <taxon>Bacillati</taxon>
        <taxon>Bacillota</taxon>
        <taxon>Bacilli</taxon>
        <taxon>Bacillales</taxon>
        <taxon>Bacillaceae</taxon>
        <taxon>Heyndrickxia</taxon>
    </lineage>
</organism>
<feature type="transmembrane region" description="Helical" evidence="1">
    <location>
        <begin position="12"/>
        <end position="27"/>
    </location>
</feature>
<feature type="transmembrane region" description="Helical" evidence="1">
    <location>
        <begin position="33"/>
        <end position="53"/>
    </location>
</feature>
<keyword evidence="1" id="KW-0472">Membrane</keyword>
<feature type="domain" description="CAAX prenyl protease 2/Lysostaphin resistance protein A-like" evidence="2">
    <location>
        <begin position="108"/>
        <end position="198"/>
    </location>
</feature>
<evidence type="ECO:0000259" key="2">
    <source>
        <dbReference type="Pfam" id="PF02517"/>
    </source>
</evidence>
<feature type="transmembrane region" description="Helical" evidence="1">
    <location>
        <begin position="65"/>
        <end position="90"/>
    </location>
</feature>
<evidence type="ECO:0000256" key="1">
    <source>
        <dbReference type="SAM" id="Phobius"/>
    </source>
</evidence>
<reference evidence="3 4" key="1">
    <citation type="submission" date="2016-01" db="EMBL/GenBank/DDBJ databases">
        <title>Genome Sequences of Twelve Sporeforming Bacillus Species Isolated from Foods.</title>
        <authorList>
            <person name="Berendsen E.M."/>
            <person name="Wells-Bennik M.H."/>
            <person name="Krawcyk A.O."/>
            <person name="De Jong A."/>
            <person name="Holsappel S."/>
            <person name="Eijlander R.T."/>
            <person name="Kuipers O.P."/>
        </authorList>
    </citation>
    <scope>NUCLEOTIDE SEQUENCE [LARGE SCALE GENOMIC DNA]</scope>
    <source>
        <strain evidence="3 4">B4098</strain>
    </source>
</reference>
<dbReference type="PATRIC" id="fig|1398.26.peg.1549"/>
<feature type="transmembrane region" description="Helical" evidence="1">
    <location>
        <begin position="188"/>
        <end position="206"/>
    </location>
</feature>
<keyword evidence="1" id="KW-1133">Transmembrane helix</keyword>
<feature type="transmembrane region" description="Helical" evidence="1">
    <location>
        <begin position="140"/>
        <end position="158"/>
    </location>
</feature>
<dbReference type="EMBL" id="LQYG01000018">
    <property type="protein sequence ID" value="KYC65256.1"/>
    <property type="molecule type" value="Genomic_DNA"/>
</dbReference>
<dbReference type="AlphaFoldDB" id="A0A150K761"/>
<proteinExistence type="predicted"/>
<keyword evidence="1" id="KW-0812">Transmembrane</keyword>
<sequence>MAVAKNMVDTKLLGSILIAHLLLYITFRDISVFWYLYSGAMLFLISYTVFLGKSEKHEKLPYLQLLLYGIFSGFLLYIIFRIGNTVLGFLPGGLDNEVARAYRRFSPETFWHYLALVLILIPGEEIFWRSFVQTRLMKRMEAKYAILISAVLNASVYFYCGLKIMVIAAFAGSIFWGLLYAKKRSLPAQILSHLTFDLLLVVFLPIF</sequence>
<protein>
    <recommendedName>
        <fullName evidence="2">CAAX prenyl protease 2/Lysostaphin resistance protein A-like domain-containing protein</fullName>
    </recommendedName>
</protein>
<feature type="transmembrane region" description="Helical" evidence="1">
    <location>
        <begin position="110"/>
        <end position="128"/>
    </location>
</feature>
<comment type="caution">
    <text evidence="3">The sequence shown here is derived from an EMBL/GenBank/DDBJ whole genome shotgun (WGS) entry which is preliminary data.</text>
</comment>
<dbReference type="Pfam" id="PF02517">
    <property type="entry name" value="Rce1-like"/>
    <property type="match status" value="1"/>
</dbReference>
<evidence type="ECO:0000313" key="4">
    <source>
        <dbReference type="Proteomes" id="UP000075288"/>
    </source>
</evidence>
<dbReference type="InterPro" id="IPR003675">
    <property type="entry name" value="Rce1/LyrA-like_dom"/>
</dbReference>
<dbReference type="GO" id="GO:0004175">
    <property type="term" value="F:endopeptidase activity"/>
    <property type="evidence" value="ECO:0007669"/>
    <property type="project" value="UniProtKB-ARBA"/>
</dbReference>
<evidence type="ECO:0000313" key="3">
    <source>
        <dbReference type="EMBL" id="KYC65256.1"/>
    </source>
</evidence>
<gene>
    <name evidence="3" type="ORF">B4098_0209</name>
</gene>
<name>A0A150K761_HEYCO</name>
<dbReference type="Proteomes" id="UP000075288">
    <property type="component" value="Unassembled WGS sequence"/>
</dbReference>